<feature type="signal peptide" evidence="7">
    <location>
        <begin position="1"/>
        <end position="22"/>
    </location>
</feature>
<dbReference type="EMBL" id="JAESJJ010000015">
    <property type="protein sequence ID" value="MBL3609535.1"/>
    <property type="molecule type" value="Genomic_DNA"/>
</dbReference>
<evidence type="ECO:0000256" key="7">
    <source>
        <dbReference type="RuleBase" id="RU364112"/>
    </source>
</evidence>
<comment type="caution">
    <text evidence="9">The sequence shown here is derived from an EMBL/GenBank/DDBJ whole genome shotgun (WGS) entry which is preliminary data.</text>
</comment>
<evidence type="ECO:0000256" key="5">
    <source>
        <dbReference type="ARBA" id="ARBA00022748"/>
    </source>
</evidence>
<evidence type="ECO:0000256" key="2">
    <source>
        <dbReference type="ARBA" id="ARBA00022617"/>
    </source>
</evidence>
<evidence type="ECO:0000256" key="1">
    <source>
        <dbReference type="ARBA" id="ARBA00010342"/>
    </source>
</evidence>
<evidence type="ECO:0000313" key="10">
    <source>
        <dbReference type="Proteomes" id="UP000604473"/>
    </source>
</evidence>
<keyword evidence="5" id="KW-0201">Cytochrome c-type biogenesis</keyword>
<name>A0ABS1RTZ9_RHOSU</name>
<feature type="transmembrane region" description="Helical" evidence="7">
    <location>
        <begin position="111"/>
        <end position="132"/>
    </location>
</feature>
<evidence type="ECO:0000256" key="4">
    <source>
        <dbReference type="ARBA" id="ARBA00022729"/>
    </source>
</evidence>
<sequence length="160" mass="17447">MPMPRRALTALVLALSLTPVLSGPLRAVEPNEVLADPAEEARAREISKEIRCLVCRNESIDDSNADLARDLRLLVRERIEAGDSNTEVVDYLVARYGEYVLLKPTATGSNLVLYIAGPAMLLLGLGVAAFYIRSRRGGRDTGSEALNAEEEARLKEILGK</sequence>
<dbReference type="InterPro" id="IPR038297">
    <property type="entry name" value="CcmH/CycL/NrfF/Ccl2_sf"/>
</dbReference>
<proteinExistence type="inferred from homology"/>
<evidence type="ECO:0000256" key="6">
    <source>
        <dbReference type="ARBA" id="ARBA00023004"/>
    </source>
</evidence>
<dbReference type="Proteomes" id="UP000604473">
    <property type="component" value="Unassembled WGS sequence"/>
</dbReference>
<dbReference type="CDD" id="cd16378">
    <property type="entry name" value="CcmH_N"/>
    <property type="match status" value="1"/>
</dbReference>
<keyword evidence="7" id="KW-1133">Transmembrane helix</keyword>
<evidence type="ECO:0000313" key="9">
    <source>
        <dbReference type="EMBL" id="MBL3609535.1"/>
    </source>
</evidence>
<dbReference type="Gene3D" id="1.10.8.640">
    <property type="entry name" value="Cytochrome C biogenesis protein"/>
    <property type="match status" value="1"/>
</dbReference>
<reference evidence="9 10" key="1">
    <citation type="submission" date="2021-01" db="EMBL/GenBank/DDBJ databases">
        <title>Draft genomes of Rhodovulum sulfidophilum.</title>
        <authorList>
            <person name="Guzman M.S."/>
        </authorList>
    </citation>
    <scope>NUCLEOTIDE SEQUENCE [LARGE SCALE GENOMIC DNA]</scope>
    <source>
        <strain evidence="9 10">AB35</strain>
    </source>
</reference>
<keyword evidence="7" id="KW-0472">Membrane</keyword>
<accession>A0ABS1RTZ9</accession>
<keyword evidence="6 7" id="KW-0408">Iron</keyword>
<comment type="similarity">
    <text evidence="1 7">Belongs to the CcmH/CycL/Ccl2/NrfF family.</text>
</comment>
<keyword evidence="7" id="KW-0812">Transmembrane</keyword>
<evidence type="ECO:0000259" key="8">
    <source>
        <dbReference type="Pfam" id="PF03918"/>
    </source>
</evidence>
<keyword evidence="4 7" id="KW-0732">Signal</keyword>
<dbReference type="Pfam" id="PF03918">
    <property type="entry name" value="CcmH"/>
    <property type="match status" value="1"/>
</dbReference>
<feature type="domain" description="CcmH/CycL/Ccl2/NrfF N-terminal" evidence="8">
    <location>
        <begin position="20"/>
        <end position="158"/>
    </location>
</feature>
<keyword evidence="10" id="KW-1185">Reference proteome</keyword>
<organism evidence="9 10">
    <name type="scientific">Rhodovulum sulfidophilum</name>
    <name type="common">Rhodobacter sulfidophilus</name>
    <dbReference type="NCBI Taxonomy" id="35806"/>
    <lineage>
        <taxon>Bacteria</taxon>
        <taxon>Pseudomonadati</taxon>
        <taxon>Pseudomonadota</taxon>
        <taxon>Alphaproteobacteria</taxon>
        <taxon>Rhodobacterales</taxon>
        <taxon>Paracoccaceae</taxon>
        <taxon>Rhodovulum</taxon>
    </lineage>
</organism>
<keyword evidence="2 7" id="KW-0349">Heme</keyword>
<gene>
    <name evidence="9" type="ORF">JMM60_12110</name>
</gene>
<protein>
    <recommendedName>
        <fullName evidence="7">Cytochrome c-type biogenesis protein</fullName>
    </recommendedName>
</protein>
<evidence type="ECO:0000256" key="3">
    <source>
        <dbReference type="ARBA" id="ARBA00022723"/>
    </source>
</evidence>
<dbReference type="InterPro" id="IPR005616">
    <property type="entry name" value="CcmH/CycL/Ccl2/NrfF_N"/>
</dbReference>
<dbReference type="InterPro" id="IPR051263">
    <property type="entry name" value="C-type_cytochrome_biogenesis"/>
</dbReference>
<dbReference type="PANTHER" id="PTHR47870">
    <property type="entry name" value="CYTOCHROME C-TYPE BIOGENESIS PROTEIN CCMH"/>
    <property type="match status" value="1"/>
</dbReference>
<keyword evidence="3 7" id="KW-0479">Metal-binding</keyword>
<comment type="function">
    <text evidence="7">Possible subunit of a heme lyase.</text>
</comment>
<feature type="chain" id="PRO_5044974888" description="Cytochrome c-type biogenesis protein" evidence="7">
    <location>
        <begin position="23"/>
        <end position="160"/>
    </location>
</feature>
<dbReference type="PANTHER" id="PTHR47870:SF1">
    <property type="entry name" value="CYTOCHROME C-TYPE BIOGENESIS PROTEIN CCMH"/>
    <property type="match status" value="1"/>
</dbReference>